<organism evidence="1 2">
    <name type="scientific">Oryzias sinensis</name>
    <name type="common">Chinese medaka</name>
    <dbReference type="NCBI Taxonomy" id="183150"/>
    <lineage>
        <taxon>Eukaryota</taxon>
        <taxon>Metazoa</taxon>
        <taxon>Chordata</taxon>
        <taxon>Craniata</taxon>
        <taxon>Vertebrata</taxon>
        <taxon>Euteleostomi</taxon>
        <taxon>Actinopterygii</taxon>
        <taxon>Neopterygii</taxon>
        <taxon>Teleostei</taxon>
        <taxon>Neoteleostei</taxon>
        <taxon>Acanthomorphata</taxon>
        <taxon>Ovalentaria</taxon>
        <taxon>Atherinomorphae</taxon>
        <taxon>Beloniformes</taxon>
        <taxon>Adrianichthyidae</taxon>
        <taxon>Oryziinae</taxon>
        <taxon>Oryzias</taxon>
    </lineage>
</organism>
<accession>A0A8C8DHL6</accession>
<protein>
    <submittedName>
        <fullName evidence="1">Uncharacterized protein</fullName>
    </submittedName>
</protein>
<dbReference type="AlphaFoldDB" id="A0A8C8DHL6"/>
<evidence type="ECO:0000313" key="1">
    <source>
        <dbReference type="Ensembl" id="ENSOSIP00000005756.1"/>
    </source>
</evidence>
<keyword evidence="2" id="KW-1185">Reference proteome</keyword>
<dbReference type="Proteomes" id="UP000694383">
    <property type="component" value="Unplaced"/>
</dbReference>
<proteinExistence type="predicted"/>
<name>A0A8C8DHL6_9TELE</name>
<reference evidence="1" key="1">
    <citation type="submission" date="2025-08" db="UniProtKB">
        <authorList>
            <consortium name="Ensembl"/>
        </authorList>
    </citation>
    <scope>IDENTIFICATION</scope>
</reference>
<dbReference type="Ensembl" id="ENSOSIT00000006176.1">
    <property type="protein sequence ID" value="ENSOSIP00000005756.1"/>
    <property type="gene ID" value="ENSOSIG00000003964.1"/>
</dbReference>
<dbReference type="PANTHER" id="PTHR38564:SF2">
    <property type="entry name" value="WU:FC46H12 PRECURSOR"/>
    <property type="match status" value="1"/>
</dbReference>
<dbReference type="GeneTree" id="ENSGT00940000171007"/>
<sequence>MVCPLEAGRSEDYINPHVRNRNSVQPLVQDGAHSRMALRILGVSCAIFMGTWVLTGGKDAAPATTTSAFCKIIWLIGVPCTEVNSAIVTQIKAMGSYTLGSVTSAAIQANHTSGVGQIESVNFTMTPTSVILGCHVQGTSVSAVWYSLFDNGINFCNLRNVIKGSGLYKAPGFLEFTNEWLCLGCGFSAC</sequence>
<dbReference type="PANTHER" id="PTHR38564">
    <property type="entry name" value="SI:CH73-250A16.5-RELATED"/>
    <property type="match status" value="1"/>
</dbReference>
<reference evidence="1" key="2">
    <citation type="submission" date="2025-09" db="UniProtKB">
        <authorList>
            <consortium name="Ensembl"/>
        </authorList>
    </citation>
    <scope>IDENTIFICATION</scope>
</reference>
<evidence type="ECO:0000313" key="2">
    <source>
        <dbReference type="Proteomes" id="UP000694383"/>
    </source>
</evidence>